<evidence type="ECO:0000256" key="10">
    <source>
        <dbReference type="ARBA" id="ARBA00022840"/>
    </source>
</evidence>
<gene>
    <name evidence="17" type="ORF">EEX84_14295</name>
</gene>
<evidence type="ECO:0000313" key="17">
    <source>
        <dbReference type="EMBL" id="RNF38503.1"/>
    </source>
</evidence>
<dbReference type="EC" id="2.7.13.3" evidence="3"/>
<feature type="domain" description="HAMP" evidence="16">
    <location>
        <begin position="172"/>
        <end position="226"/>
    </location>
</feature>
<dbReference type="PANTHER" id="PTHR45436:SF5">
    <property type="entry name" value="SENSOR HISTIDINE KINASE TRCS"/>
    <property type="match status" value="1"/>
</dbReference>
<dbReference type="InterPro" id="IPR003594">
    <property type="entry name" value="HATPase_dom"/>
</dbReference>
<keyword evidence="11 14" id="KW-1133">Transmembrane helix</keyword>
<comment type="caution">
    <text evidence="17">The sequence shown here is derived from an EMBL/GenBank/DDBJ whole genome shotgun (WGS) entry which is preliminary data.</text>
</comment>
<evidence type="ECO:0000256" key="7">
    <source>
        <dbReference type="ARBA" id="ARBA00022692"/>
    </source>
</evidence>
<dbReference type="OrthoDB" id="9786919at2"/>
<evidence type="ECO:0000256" key="3">
    <source>
        <dbReference type="ARBA" id="ARBA00012438"/>
    </source>
</evidence>
<dbReference type="SMART" id="SM00387">
    <property type="entry name" value="HATPase_c"/>
    <property type="match status" value="1"/>
</dbReference>
<dbReference type="Pfam" id="PF00512">
    <property type="entry name" value="HisKA"/>
    <property type="match status" value="1"/>
</dbReference>
<dbReference type="CDD" id="cd06225">
    <property type="entry name" value="HAMP"/>
    <property type="match status" value="1"/>
</dbReference>
<evidence type="ECO:0000256" key="1">
    <source>
        <dbReference type="ARBA" id="ARBA00000085"/>
    </source>
</evidence>
<dbReference type="CDD" id="cd00075">
    <property type="entry name" value="HATPase"/>
    <property type="match status" value="1"/>
</dbReference>
<evidence type="ECO:0000256" key="9">
    <source>
        <dbReference type="ARBA" id="ARBA00022777"/>
    </source>
</evidence>
<dbReference type="InterPro" id="IPR036890">
    <property type="entry name" value="HATPase_C_sf"/>
</dbReference>
<dbReference type="InterPro" id="IPR004358">
    <property type="entry name" value="Sig_transdc_His_kin-like_C"/>
</dbReference>
<sequence length="456" mass="50649">MKLKNKIHLSSTLLTLVILLVLTLIIYFAFSRLTYSTEIDRLQTELDSLVTTLNASDSEDPRSILRAYVPVNGLVKVTDSTGELIPPIYDPSITGEFPSGTEGVSGMIDVDGERFGYAKAPVIWTDGEVAEIMMAQSFQAVSQNMRTLRFVLLSAILIGMIPIVISSAALGKIVTQPITDLTQTMTRIQRNGKFEKLPVTGDSQDELAQMGNTFNEMMGLLEENYTKQEEFVSNASHELKTPLTVIGSYARLLERQGMEDEKIAEEGLAAIQAETERMKALIEQLLHLARRTEYQTEMVQVNIVRILEETIGAMKASYDREFLLEAEEPVLTETTDIAKLKQLLYILLDNARKYSEDRIEVVAKKEGATVIQIRDYGIGIPKQSLSHVFERFYRVDKARSRETGGFGLGLALAKQLADSLEVTLEIESVEQLGTTISIIFSSNFNAGGLELSQEGS</sequence>
<dbReference type="InterPro" id="IPR036097">
    <property type="entry name" value="HisK_dim/P_sf"/>
</dbReference>
<comment type="catalytic activity">
    <reaction evidence="1">
        <text>ATP + protein L-histidine = ADP + protein N-phospho-L-histidine.</text>
        <dbReference type="EC" id="2.7.13.3"/>
    </reaction>
</comment>
<feature type="transmembrane region" description="Helical" evidence="14">
    <location>
        <begin position="12"/>
        <end position="30"/>
    </location>
</feature>
<evidence type="ECO:0000256" key="5">
    <source>
        <dbReference type="ARBA" id="ARBA00022553"/>
    </source>
</evidence>
<evidence type="ECO:0000256" key="6">
    <source>
        <dbReference type="ARBA" id="ARBA00022679"/>
    </source>
</evidence>
<evidence type="ECO:0000256" key="8">
    <source>
        <dbReference type="ARBA" id="ARBA00022741"/>
    </source>
</evidence>
<keyword evidence="10" id="KW-0067">ATP-binding</keyword>
<dbReference type="GO" id="GO:0005524">
    <property type="term" value="F:ATP binding"/>
    <property type="evidence" value="ECO:0007669"/>
    <property type="project" value="UniProtKB-KW"/>
</dbReference>
<accession>A0A3M8P4B7</accession>
<dbReference type="Pfam" id="PF02518">
    <property type="entry name" value="HATPase_c"/>
    <property type="match status" value="1"/>
</dbReference>
<keyword evidence="13 14" id="KW-0472">Membrane</keyword>
<comment type="subcellular location">
    <subcellularLocation>
        <location evidence="2">Cell membrane</location>
        <topology evidence="2">Multi-pass membrane protein</topology>
    </subcellularLocation>
</comment>
<keyword evidence="5" id="KW-0597">Phosphoprotein</keyword>
<dbReference type="PROSITE" id="PS50885">
    <property type="entry name" value="HAMP"/>
    <property type="match status" value="1"/>
</dbReference>
<keyword evidence="6" id="KW-0808">Transferase</keyword>
<dbReference type="SUPFAM" id="SSF158472">
    <property type="entry name" value="HAMP domain-like"/>
    <property type="match status" value="1"/>
</dbReference>
<dbReference type="SUPFAM" id="SSF55874">
    <property type="entry name" value="ATPase domain of HSP90 chaperone/DNA topoisomerase II/histidine kinase"/>
    <property type="match status" value="1"/>
</dbReference>
<evidence type="ECO:0000259" key="15">
    <source>
        <dbReference type="PROSITE" id="PS50109"/>
    </source>
</evidence>
<evidence type="ECO:0000256" key="4">
    <source>
        <dbReference type="ARBA" id="ARBA00022475"/>
    </source>
</evidence>
<dbReference type="SUPFAM" id="SSF47384">
    <property type="entry name" value="Homodimeric domain of signal transducing histidine kinase"/>
    <property type="match status" value="1"/>
</dbReference>
<evidence type="ECO:0000256" key="13">
    <source>
        <dbReference type="ARBA" id="ARBA00023136"/>
    </source>
</evidence>
<dbReference type="SMART" id="SM00388">
    <property type="entry name" value="HisKA"/>
    <property type="match status" value="1"/>
</dbReference>
<organism evidence="17 18">
    <name type="scientific">Planococcus salinus</name>
    <dbReference type="NCBI Taxonomy" id="1848460"/>
    <lineage>
        <taxon>Bacteria</taxon>
        <taxon>Bacillati</taxon>
        <taxon>Bacillota</taxon>
        <taxon>Bacilli</taxon>
        <taxon>Bacillales</taxon>
        <taxon>Caryophanaceae</taxon>
        <taxon>Planococcus</taxon>
    </lineage>
</organism>
<evidence type="ECO:0000256" key="12">
    <source>
        <dbReference type="ARBA" id="ARBA00023012"/>
    </source>
</evidence>
<dbReference type="InterPro" id="IPR003660">
    <property type="entry name" value="HAMP_dom"/>
</dbReference>
<dbReference type="Gene3D" id="3.30.565.10">
    <property type="entry name" value="Histidine kinase-like ATPase, C-terminal domain"/>
    <property type="match status" value="1"/>
</dbReference>
<dbReference type="SMART" id="SM00304">
    <property type="entry name" value="HAMP"/>
    <property type="match status" value="1"/>
</dbReference>
<proteinExistence type="predicted"/>
<evidence type="ECO:0000259" key="16">
    <source>
        <dbReference type="PROSITE" id="PS50885"/>
    </source>
</evidence>
<dbReference type="Pfam" id="PF00672">
    <property type="entry name" value="HAMP"/>
    <property type="match status" value="1"/>
</dbReference>
<dbReference type="PRINTS" id="PR00344">
    <property type="entry name" value="BCTRLSENSOR"/>
</dbReference>
<name>A0A3M8P4B7_9BACL</name>
<feature type="transmembrane region" description="Helical" evidence="14">
    <location>
        <begin position="150"/>
        <end position="170"/>
    </location>
</feature>
<dbReference type="InterPro" id="IPR005467">
    <property type="entry name" value="His_kinase_dom"/>
</dbReference>
<protein>
    <recommendedName>
        <fullName evidence="3">histidine kinase</fullName>
        <ecNumber evidence="3">2.7.13.3</ecNumber>
    </recommendedName>
</protein>
<dbReference type="GO" id="GO:0005886">
    <property type="term" value="C:plasma membrane"/>
    <property type="evidence" value="ECO:0007669"/>
    <property type="project" value="UniProtKB-SubCell"/>
</dbReference>
<keyword evidence="18" id="KW-1185">Reference proteome</keyword>
<reference evidence="17 18" key="1">
    <citation type="journal article" date="2018" name="Int. J. Syst. Evol. Microbiol.">
        <title>Planococcus salinus sp. nov., a moderately halophilic bacterium isolated from a saline-alkali soil.</title>
        <authorList>
            <person name="Gan L."/>
        </authorList>
    </citation>
    <scope>NUCLEOTIDE SEQUENCE [LARGE SCALE GENOMIC DNA]</scope>
    <source>
        <strain evidence="17 18">LCB217</strain>
    </source>
</reference>
<dbReference type="GO" id="GO:0000155">
    <property type="term" value="F:phosphorelay sensor kinase activity"/>
    <property type="evidence" value="ECO:0007669"/>
    <property type="project" value="InterPro"/>
</dbReference>
<dbReference type="InterPro" id="IPR003661">
    <property type="entry name" value="HisK_dim/P_dom"/>
</dbReference>
<dbReference type="Gene3D" id="6.10.340.10">
    <property type="match status" value="1"/>
</dbReference>
<dbReference type="EMBL" id="RIAX01000013">
    <property type="protein sequence ID" value="RNF38503.1"/>
    <property type="molecule type" value="Genomic_DNA"/>
</dbReference>
<evidence type="ECO:0000256" key="11">
    <source>
        <dbReference type="ARBA" id="ARBA00022989"/>
    </source>
</evidence>
<dbReference type="InterPro" id="IPR050428">
    <property type="entry name" value="TCS_sensor_his_kinase"/>
</dbReference>
<dbReference type="RefSeq" id="WP_123166324.1">
    <property type="nucleotide sequence ID" value="NZ_RIAX01000013.1"/>
</dbReference>
<evidence type="ECO:0000313" key="18">
    <source>
        <dbReference type="Proteomes" id="UP000275473"/>
    </source>
</evidence>
<keyword evidence="8" id="KW-0547">Nucleotide-binding</keyword>
<keyword evidence="9 17" id="KW-0418">Kinase</keyword>
<dbReference type="PANTHER" id="PTHR45436">
    <property type="entry name" value="SENSOR HISTIDINE KINASE YKOH"/>
    <property type="match status" value="1"/>
</dbReference>
<evidence type="ECO:0000256" key="2">
    <source>
        <dbReference type="ARBA" id="ARBA00004651"/>
    </source>
</evidence>
<dbReference type="FunFam" id="1.10.287.130:FF:000001">
    <property type="entry name" value="Two-component sensor histidine kinase"/>
    <property type="match status" value="1"/>
</dbReference>
<keyword evidence="12" id="KW-0902">Two-component regulatory system</keyword>
<keyword evidence="4" id="KW-1003">Cell membrane</keyword>
<dbReference type="Proteomes" id="UP000275473">
    <property type="component" value="Unassembled WGS sequence"/>
</dbReference>
<keyword evidence="7 14" id="KW-0812">Transmembrane</keyword>
<dbReference type="PROSITE" id="PS50109">
    <property type="entry name" value="HIS_KIN"/>
    <property type="match status" value="1"/>
</dbReference>
<dbReference type="Gene3D" id="1.10.287.130">
    <property type="match status" value="1"/>
</dbReference>
<dbReference type="CDD" id="cd00082">
    <property type="entry name" value="HisKA"/>
    <property type="match status" value="1"/>
</dbReference>
<dbReference type="AlphaFoldDB" id="A0A3M8P4B7"/>
<feature type="domain" description="Histidine kinase" evidence="15">
    <location>
        <begin position="234"/>
        <end position="444"/>
    </location>
</feature>
<evidence type="ECO:0000256" key="14">
    <source>
        <dbReference type="SAM" id="Phobius"/>
    </source>
</evidence>